<dbReference type="KEGG" id="bsto:C0V70_00750"/>
<dbReference type="AlphaFoldDB" id="A0A2K9NMC4"/>
<evidence type="ECO:0000313" key="1">
    <source>
        <dbReference type="EMBL" id="AUN96658.1"/>
    </source>
</evidence>
<sequence length="240" mass="26913">MLKKGLFILVLLVSSLSAFATTFQIMPLEKLVDESNSAAEVELKSKKSFMNKMGLIFTEYTFAMNESYNIDNSDLDGEFLKITMTGGTVNGVTSFIDGAPEFAVGEKSFLLLKKIESKIYLSNFTMGKYKIENRDGQVYYVSSVFPYDTDIGQVKKERMIDMIKTKFKTTRAPEVDSAAPVEGSKKQGVFAKNVTFEKRAPAQVDEQGHNDGIVAMWSFFGLMVISALTMWWKLKKGTRT</sequence>
<dbReference type="RefSeq" id="WP_102241953.1">
    <property type="nucleotide sequence ID" value="NZ_CP025704.1"/>
</dbReference>
<organism evidence="1 2">
    <name type="scientific">Bacteriovorax stolpii</name>
    <name type="common">Bdellovibrio stolpii</name>
    <dbReference type="NCBI Taxonomy" id="960"/>
    <lineage>
        <taxon>Bacteria</taxon>
        <taxon>Pseudomonadati</taxon>
        <taxon>Bdellovibrionota</taxon>
        <taxon>Bacteriovoracia</taxon>
        <taxon>Bacteriovoracales</taxon>
        <taxon>Bacteriovoracaceae</taxon>
        <taxon>Bacteriovorax</taxon>
    </lineage>
</organism>
<accession>A0A2K9NMC4</accession>
<gene>
    <name evidence="1" type="ORF">C0V70_00750</name>
</gene>
<name>A0A2K9NMC4_BACTC</name>
<dbReference type="EMBL" id="CP025704">
    <property type="protein sequence ID" value="AUN96658.1"/>
    <property type="molecule type" value="Genomic_DNA"/>
</dbReference>
<reference evidence="1 2" key="1">
    <citation type="submission" date="2018-01" db="EMBL/GenBank/DDBJ databases">
        <title>Complete genome sequence of Bacteriovorax stolpii DSM12778.</title>
        <authorList>
            <person name="Tang B."/>
            <person name="Chang J."/>
        </authorList>
    </citation>
    <scope>NUCLEOTIDE SEQUENCE [LARGE SCALE GENOMIC DNA]</scope>
    <source>
        <strain evidence="1 2">DSM 12778</strain>
    </source>
</reference>
<dbReference type="Proteomes" id="UP000235584">
    <property type="component" value="Chromosome"/>
</dbReference>
<evidence type="ECO:0000313" key="2">
    <source>
        <dbReference type="Proteomes" id="UP000235584"/>
    </source>
</evidence>
<proteinExistence type="predicted"/>
<keyword evidence="2" id="KW-1185">Reference proteome</keyword>
<protein>
    <submittedName>
        <fullName evidence="1">Uncharacterized protein</fullName>
    </submittedName>
</protein>